<evidence type="ECO:0000313" key="1">
    <source>
        <dbReference type="EMBL" id="MFC3809699.1"/>
    </source>
</evidence>
<dbReference type="Proteomes" id="UP001595616">
    <property type="component" value="Unassembled WGS sequence"/>
</dbReference>
<evidence type="ECO:0000313" key="2">
    <source>
        <dbReference type="Proteomes" id="UP001595616"/>
    </source>
</evidence>
<gene>
    <name evidence="1" type="ORF">ACFOOI_03450</name>
</gene>
<dbReference type="RefSeq" id="WP_379835093.1">
    <property type="nucleotide sequence ID" value="NZ_JBHRYQ010000001.1"/>
</dbReference>
<proteinExistence type="predicted"/>
<organism evidence="1 2">
    <name type="scientific">Lacihabitans lacunae</name>
    <dbReference type="NCBI Taxonomy" id="1028214"/>
    <lineage>
        <taxon>Bacteria</taxon>
        <taxon>Pseudomonadati</taxon>
        <taxon>Bacteroidota</taxon>
        <taxon>Cytophagia</taxon>
        <taxon>Cytophagales</taxon>
        <taxon>Leadbetterellaceae</taxon>
        <taxon>Lacihabitans</taxon>
    </lineage>
</organism>
<name>A0ABV7YRA1_9BACT</name>
<accession>A0ABV7YRA1</accession>
<protein>
    <recommendedName>
        <fullName evidence="3">Lipoprotein</fullName>
    </recommendedName>
</protein>
<reference evidence="2" key="1">
    <citation type="journal article" date="2019" name="Int. J. Syst. Evol. Microbiol.">
        <title>The Global Catalogue of Microorganisms (GCM) 10K type strain sequencing project: providing services to taxonomists for standard genome sequencing and annotation.</title>
        <authorList>
            <consortium name="The Broad Institute Genomics Platform"/>
            <consortium name="The Broad Institute Genome Sequencing Center for Infectious Disease"/>
            <person name="Wu L."/>
            <person name="Ma J."/>
        </authorList>
    </citation>
    <scope>NUCLEOTIDE SEQUENCE [LARGE SCALE GENOMIC DNA]</scope>
    <source>
        <strain evidence="2">CECT 7956</strain>
    </source>
</reference>
<dbReference type="EMBL" id="JBHRYQ010000001">
    <property type="protein sequence ID" value="MFC3809699.1"/>
    <property type="molecule type" value="Genomic_DNA"/>
</dbReference>
<evidence type="ECO:0008006" key="3">
    <source>
        <dbReference type="Google" id="ProtNLM"/>
    </source>
</evidence>
<dbReference type="PROSITE" id="PS51257">
    <property type="entry name" value="PROKAR_LIPOPROTEIN"/>
    <property type="match status" value="1"/>
</dbReference>
<keyword evidence="2" id="KW-1185">Reference proteome</keyword>
<comment type="caution">
    <text evidence="1">The sequence shown here is derived from an EMBL/GenBank/DDBJ whole genome shotgun (WGS) entry which is preliminary data.</text>
</comment>
<sequence>MKTFKNLIGTAFLLFIISCSGKSEDTESSSESEPQASNNASCIFSYIGKYDQLLPIENIQKHYNIDLANARKKYQISKDVKSQVRDTYMYSWKSDRTKTVEFGGNKMVLPISNQIGLKWLGDDLYKIMDKGNSLASFKAFYKNVSKTEMQAALSQAEKQVSKDKNIDEATKNTAMDMAQGMAKEAKFVEVNGVGDAAAWVVSDNSLVVLVGDKTFQILAEISADSQANKNVAIELAKEVLKKCE</sequence>